<evidence type="ECO:0000256" key="3">
    <source>
        <dbReference type="ARBA" id="ARBA00022692"/>
    </source>
</evidence>
<evidence type="ECO:0000256" key="8">
    <source>
        <dbReference type="HAMAP-Rule" id="MF_02078"/>
    </source>
</evidence>
<protein>
    <recommendedName>
        <fullName evidence="8">Probable lipid II flippase MurJ</fullName>
    </recommendedName>
</protein>
<dbReference type="CDD" id="cd13123">
    <property type="entry name" value="MATE_MurJ_like"/>
    <property type="match status" value="1"/>
</dbReference>
<feature type="transmembrane region" description="Helical" evidence="8">
    <location>
        <begin position="54"/>
        <end position="79"/>
    </location>
</feature>
<dbReference type="EMBL" id="SADD01000002">
    <property type="protein sequence ID" value="RVU46740.1"/>
    <property type="molecule type" value="Genomic_DNA"/>
</dbReference>
<sequence length="566" mass="60637">MRGSVASKPPLKNFARASTRATHIPEHCSRAPPGTMSSETSQTSTRSIGRRMGIAALILAVSTFLSRILGFLREAVIVYTHGASATTDAYQAAFTMPDMMNYVLAGGTLSITFIPLFSAYVASDDEEGAWRLFSTIATTMGSVLAIFIALGYVLAPQIVPLLNPGFNDPEQLDLAVSMTRIVLLAPMAFYIGGLIQGSLFVREIFWPSAISPLIYNLCIIAGGVLLDPWFGIKGFAIGVVIGALLGPLAVPMWAARNEVKFKARFAPFDPDFRAFLLLTLPLMVGVSLVTVDEWFLKYFGSLQGDGAITWLANARKLMMVIFAIIGQAAGQAALPFLTRLFHQGEEEEMGQMLSRSLQRVGFLAMVGAAGLIVAAYPLVHAIFRHGEFSASDADTMAGLLVVFACGLWAWAVQTLAVRGYYARKNTLTPMILGSITVALAAPLYAIFGESFGVRGLAMATTAGMTLNALVTIGYYRWKVGHLPLGPIVRGTLRGALHGAWAAAAAYGVFRLWGTPAAGLQLAGLAALLATMGTAFFAALGLSAWLFSPPELDVILDRVKRRLKRSP</sequence>
<feature type="transmembrane region" description="Helical" evidence="8">
    <location>
        <begin position="99"/>
        <end position="120"/>
    </location>
</feature>
<feature type="transmembrane region" description="Helical" evidence="8">
    <location>
        <begin position="316"/>
        <end position="341"/>
    </location>
</feature>
<reference evidence="10 11" key="1">
    <citation type="submission" date="2019-01" db="EMBL/GenBank/DDBJ databases">
        <title>Lujinxingia litoralis gen. nov., sp. nov. and Lujinxingia sediminis gen. nov., sp. nov., new members in the order Bradymonadales, isolated from coastal sediment.</title>
        <authorList>
            <person name="Li C.-M."/>
        </authorList>
    </citation>
    <scope>NUCLEOTIDE SEQUENCE [LARGE SCALE GENOMIC DNA]</scope>
    <source>
        <strain evidence="10 11">SEH01</strain>
    </source>
</reference>
<organism evidence="10 11">
    <name type="scientific">Lujinxingia sediminis</name>
    <dbReference type="NCBI Taxonomy" id="2480984"/>
    <lineage>
        <taxon>Bacteria</taxon>
        <taxon>Deltaproteobacteria</taxon>
        <taxon>Bradymonadales</taxon>
        <taxon>Lujinxingiaceae</taxon>
        <taxon>Lujinxingia</taxon>
    </lineage>
</organism>
<comment type="function">
    <text evidence="8 9">Involved in peptidoglycan biosynthesis. Transports lipid-linked peptidoglycan precursors from the inner to the outer leaflet of the cytoplasmic membrane.</text>
</comment>
<name>A0ABY0CUJ6_9DELT</name>
<keyword evidence="8 9" id="KW-0813">Transport</keyword>
<feature type="transmembrane region" description="Helical" evidence="8">
    <location>
        <begin position="362"/>
        <end position="383"/>
    </location>
</feature>
<keyword evidence="2 8" id="KW-1003">Cell membrane</keyword>
<keyword evidence="6 8" id="KW-1133">Transmembrane helix</keyword>
<dbReference type="PIRSF" id="PIRSF002869">
    <property type="entry name" value="MviN"/>
    <property type="match status" value="1"/>
</dbReference>
<evidence type="ECO:0000256" key="2">
    <source>
        <dbReference type="ARBA" id="ARBA00022475"/>
    </source>
</evidence>
<feature type="transmembrane region" description="Helical" evidence="8">
    <location>
        <begin position="524"/>
        <end position="547"/>
    </location>
</feature>
<accession>A0ABY0CUJ6</accession>
<evidence type="ECO:0000256" key="1">
    <source>
        <dbReference type="ARBA" id="ARBA00004651"/>
    </source>
</evidence>
<evidence type="ECO:0000313" key="11">
    <source>
        <dbReference type="Proteomes" id="UP000282926"/>
    </source>
</evidence>
<evidence type="ECO:0000256" key="5">
    <source>
        <dbReference type="ARBA" id="ARBA00022984"/>
    </source>
</evidence>
<keyword evidence="5 8" id="KW-0573">Peptidoglycan synthesis</keyword>
<keyword evidence="3 8" id="KW-0812">Transmembrane</keyword>
<dbReference type="PANTHER" id="PTHR47019">
    <property type="entry name" value="LIPID II FLIPPASE MURJ"/>
    <property type="match status" value="1"/>
</dbReference>
<feature type="transmembrane region" description="Helical" evidence="8">
    <location>
        <begin position="174"/>
        <end position="192"/>
    </location>
</feature>
<keyword evidence="4 8" id="KW-0133">Cell shape</keyword>
<comment type="similarity">
    <text evidence="8 9">Belongs to the MurJ/MviN family.</text>
</comment>
<dbReference type="InterPro" id="IPR051050">
    <property type="entry name" value="Lipid_II_flippase_MurJ/MviN"/>
</dbReference>
<feature type="transmembrane region" description="Helical" evidence="8">
    <location>
        <begin position="453"/>
        <end position="475"/>
    </location>
</feature>
<keyword evidence="7 8" id="KW-0472">Membrane</keyword>
<dbReference type="PANTHER" id="PTHR47019:SF1">
    <property type="entry name" value="LIPID II FLIPPASE MURJ"/>
    <property type="match status" value="1"/>
</dbReference>
<dbReference type="Proteomes" id="UP000282926">
    <property type="component" value="Unassembled WGS sequence"/>
</dbReference>
<evidence type="ECO:0000256" key="7">
    <source>
        <dbReference type="ARBA" id="ARBA00023136"/>
    </source>
</evidence>
<dbReference type="NCBIfam" id="TIGR01695">
    <property type="entry name" value="murJ_mviN"/>
    <property type="match status" value="1"/>
</dbReference>
<feature type="transmembrane region" description="Helical" evidence="8">
    <location>
        <begin position="132"/>
        <end position="154"/>
    </location>
</feature>
<proteinExistence type="inferred from homology"/>
<keyword evidence="8 9" id="KW-0961">Cell wall biogenesis/degradation</keyword>
<evidence type="ECO:0000313" key="10">
    <source>
        <dbReference type="EMBL" id="RVU46740.1"/>
    </source>
</evidence>
<feature type="transmembrane region" description="Helical" evidence="8">
    <location>
        <begin position="232"/>
        <end position="254"/>
    </location>
</feature>
<dbReference type="PRINTS" id="PR01806">
    <property type="entry name" value="VIRFACTRMVIN"/>
</dbReference>
<evidence type="ECO:0000256" key="4">
    <source>
        <dbReference type="ARBA" id="ARBA00022960"/>
    </source>
</evidence>
<feature type="transmembrane region" description="Helical" evidence="8">
    <location>
        <begin position="275"/>
        <end position="296"/>
    </location>
</feature>
<comment type="caution">
    <text evidence="10">The sequence shown here is derived from an EMBL/GenBank/DDBJ whole genome shotgun (WGS) entry which is preliminary data.</text>
</comment>
<keyword evidence="11" id="KW-1185">Reference proteome</keyword>
<feature type="transmembrane region" description="Helical" evidence="8">
    <location>
        <begin position="395"/>
        <end position="415"/>
    </location>
</feature>
<comment type="subcellular location">
    <subcellularLocation>
        <location evidence="1 8">Cell membrane</location>
        <topology evidence="1 8">Multi-pass membrane protein</topology>
    </subcellularLocation>
</comment>
<comment type="pathway">
    <text evidence="8">Cell wall biogenesis; peptidoglycan biosynthesis.</text>
</comment>
<dbReference type="Pfam" id="PF03023">
    <property type="entry name" value="MurJ"/>
    <property type="match status" value="1"/>
</dbReference>
<dbReference type="InterPro" id="IPR004268">
    <property type="entry name" value="MurJ"/>
</dbReference>
<evidence type="ECO:0000256" key="6">
    <source>
        <dbReference type="ARBA" id="ARBA00022989"/>
    </source>
</evidence>
<gene>
    <name evidence="8 10" type="primary">murJ</name>
    <name evidence="10" type="ORF">EA187_06280</name>
</gene>
<feature type="transmembrane region" description="Helical" evidence="8">
    <location>
        <begin position="427"/>
        <end position="447"/>
    </location>
</feature>
<feature type="transmembrane region" description="Helical" evidence="8">
    <location>
        <begin position="495"/>
        <end position="512"/>
    </location>
</feature>
<evidence type="ECO:0000256" key="9">
    <source>
        <dbReference type="PIRNR" id="PIRNR002869"/>
    </source>
</evidence>
<dbReference type="HAMAP" id="MF_02078">
    <property type="entry name" value="MurJ_MviN"/>
    <property type="match status" value="1"/>
</dbReference>
<feature type="transmembrane region" description="Helical" evidence="8">
    <location>
        <begin position="204"/>
        <end position="226"/>
    </location>
</feature>